<feature type="domain" description="Trichome birefringence-like C-terminal" evidence="9">
    <location>
        <begin position="349"/>
        <end position="637"/>
    </location>
</feature>
<evidence type="ECO:0000256" key="8">
    <source>
        <dbReference type="SAM" id="Phobius"/>
    </source>
</evidence>
<dbReference type="Pfam" id="PF14416">
    <property type="entry name" value="PMR5N"/>
    <property type="match status" value="1"/>
</dbReference>
<evidence type="ECO:0000256" key="7">
    <source>
        <dbReference type="SAM" id="MobiDB-lite"/>
    </source>
</evidence>
<evidence type="ECO:0000256" key="5">
    <source>
        <dbReference type="ARBA" id="ARBA00022989"/>
    </source>
</evidence>
<evidence type="ECO:0000259" key="9">
    <source>
        <dbReference type="Pfam" id="PF13839"/>
    </source>
</evidence>
<comment type="similarity">
    <text evidence="2">Belongs to the PC-esterase family. TBL subfamily.</text>
</comment>
<feature type="compositionally biased region" description="Polar residues" evidence="7">
    <location>
        <begin position="114"/>
        <end position="169"/>
    </location>
</feature>
<feature type="region of interest" description="Disordered" evidence="7">
    <location>
        <begin position="106"/>
        <end position="281"/>
    </location>
</feature>
<feature type="compositionally biased region" description="Polar residues" evidence="7">
    <location>
        <begin position="255"/>
        <end position="266"/>
    </location>
</feature>
<keyword evidence="4" id="KW-0735">Signal-anchor</keyword>
<keyword evidence="5 8" id="KW-1133">Transmembrane helix</keyword>
<comment type="caution">
    <text evidence="11">The sequence shown here is derived from an EMBL/GenBank/DDBJ whole genome shotgun (WGS) entry which is preliminary data.</text>
</comment>
<evidence type="ECO:0008006" key="13">
    <source>
        <dbReference type="Google" id="ProtNLM"/>
    </source>
</evidence>
<accession>A0ABR2NMB3</accession>
<dbReference type="PANTHER" id="PTHR32285">
    <property type="entry name" value="PROTEIN TRICHOME BIREFRINGENCE-LIKE 9-RELATED"/>
    <property type="match status" value="1"/>
</dbReference>
<dbReference type="InterPro" id="IPR029962">
    <property type="entry name" value="TBL"/>
</dbReference>
<proteinExistence type="inferred from homology"/>
<keyword evidence="3 8" id="KW-0812">Transmembrane</keyword>
<dbReference type="EMBL" id="JBBPBN010000122">
    <property type="protein sequence ID" value="KAK8977323.1"/>
    <property type="molecule type" value="Genomic_DNA"/>
</dbReference>
<feature type="domain" description="Trichome birefringence-like N-terminal" evidence="10">
    <location>
        <begin position="296"/>
        <end position="348"/>
    </location>
</feature>
<dbReference type="Proteomes" id="UP001396334">
    <property type="component" value="Unassembled WGS sequence"/>
</dbReference>
<reference evidence="11 12" key="1">
    <citation type="journal article" date="2024" name="G3 (Bethesda)">
        <title>Genome assembly of Hibiscus sabdariffa L. provides insights into metabolisms of medicinal natural products.</title>
        <authorList>
            <person name="Kim T."/>
        </authorList>
    </citation>
    <scope>NUCLEOTIDE SEQUENCE [LARGE SCALE GENOMIC DNA]</scope>
    <source>
        <strain evidence="11">TK-2024</strain>
        <tissue evidence="11">Old leaves</tissue>
    </source>
</reference>
<evidence type="ECO:0000256" key="6">
    <source>
        <dbReference type="ARBA" id="ARBA00023136"/>
    </source>
</evidence>
<protein>
    <recommendedName>
        <fullName evidence="13">Trichome birefringence-like N-terminal domain-containing protein</fullName>
    </recommendedName>
</protein>
<name>A0ABR2NMB3_9ROSI</name>
<evidence type="ECO:0000256" key="2">
    <source>
        <dbReference type="ARBA" id="ARBA00007727"/>
    </source>
</evidence>
<dbReference type="PANTHER" id="PTHR32285:SF22">
    <property type="entry name" value="PROTEIN TRICHOME BIREFRINGENCE"/>
    <property type="match status" value="1"/>
</dbReference>
<evidence type="ECO:0000259" key="10">
    <source>
        <dbReference type="Pfam" id="PF14416"/>
    </source>
</evidence>
<evidence type="ECO:0000313" key="11">
    <source>
        <dbReference type="EMBL" id="KAK8977323.1"/>
    </source>
</evidence>
<keyword evidence="12" id="KW-1185">Reference proteome</keyword>
<feature type="compositionally biased region" description="Polar residues" evidence="7">
    <location>
        <begin position="182"/>
        <end position="221"/>
    </location>
</feature>
<sequence>MADIAKYMPINGGTTVATDFKSLFSFIKTRRTVAFFMFAFVGFTVFLAFCPSSNSSSPWVSNIFSASSTTSTTAGSRRSQFPSLFNFFFPNTSSPLQQQRINFTSNNNTRSFNETQSFSENNRLPSSRNTTFLPPNTSTNKTQSSVLHANQTKASSPNVNGNPPITSNQAEKKESSGKAQVLQVNQTSTVTETTPAVSVANRTRTSPAKSDSSDKVNQTTKVTEKTPVVANVSSNSTAKSDSSGKGEKSAAQKGVASNYTASPTKEQWNEKKQGNGNGSGLSANQGIESLIESLMNCDLFDGVWVKDNSYPLYKPGSCSFIDEQFSCIINGRPDKNYQKLKWKPKGCSLPRLNGGHMLELLRGKRLVFVGDSLNRNMWESLVCILRNAAKNPKNVYEANGRSYFRGEASYSFIFKDYNCTLEFFVSPFLVREWEMPDKNGAKKETLRLDLVGKSSDQYKSADILIFNTGHWWTHEKTSKGKDYYQEGSHVYGELNVLEAFRKALTTWARWIDANVNPMKTMVFFRGYSASHFSGGQWNSGGACDSETEPIKNETYLTPYPSKMLVLESVLKGMKTHVTYLNITRLTDFRKDGHPSVYRKHPKQQLTEDERKAPLKYQDCSHWCLPGVPDSWNELLYAELLVKENKMRQHQRRAR</sequence>
<comment type="subcellular location">
    <subcellularLocation>
        <location evidence="1">Membrane</location>
        <topology evidence="1">Single-pass membrane protein</topology>
    </subcellularLocation>
</comment>
<evidence type="ECO:0000256" key="3">
    <source>
        <dbReference type="ARBA" id="ARBA00022692"/>
    </source>
</evidence>
<feature type="transmembrane region" description="Helical" evidence="8">
    <location>
        <begin position="32"/>
        <end position="49"/>
    </location>
</feature>
<dbReference type="Pfam" id="PF13839">
    <property type="entry name" value="PC-Esterase"/>
    <property type="match status" value="1"/>
</dbReference>
<gene>
    <name evidence="11" type="ORF">V6N11_030642</name>
</gene>
<feature type="compositionally biased region" description="Polar residues" evidence="7">
    <location>
        <begin position="231"/>
        <end position="241"/>
    </location>
</feature>
<evidence type="ECO:0000256" key="1">
    <source>
        <dbReference type="ARBA" id="ARBA00004167"/>
    </source>
</evidence>
<evidence type="ECO:0000256" key="4">
    <source>
        <dbReference type="ARBA" id="ARBA00022968"/>
    </source>
</evidence>
<keyword evidence="6 8" id="KW-0472">Membrane</keyword>
<dbReference type="InterPro" id="IPR025846">
    <property type="entry name" value="TBL_N"/>
</dbReference>
<organism evidence="11 12">
    <name type="scientific">Hibiscus sabdariffa</name>
    <name type="common">roselle</name>
    <dbReference type="NCBI Taxonomy" id="183260"/>
    <lineage>
        <taxon>Eukaryota</taxon>
        <taxon>Viridiplantae</taxon>
        <taxon>Streptophyta</taxon>
        <taxon>Embryophyta</taxon>
        <taxon>Tracheophyta</taxon>
        <taxon>Spermatophyta</taxon>
        <taxon>Magnoliopsida</taxon>
        <taxon>eudicotyledons</taxon>
        <taxon>Gunneridae</taxon>
        <taxon>Pentapetalae</taxon>
        <taxon>rosids</taxon>
        <taxon>malvids</taxon>
        <taxon>Malvales</taxon>
        <taxon>Malvaceae</taxon>
        <taxon>Malvoideae</taxon>
        <taxon>Hibiscus</taxon>
    </lineage>
</organism>
<evidence type="ECO:0000313" key="12">
    <source>
        <dbReference type="Proteomes" id="UP001396334"/>
    </source>
</evidence>
<dbReference type="InterPro" id="IPR026057">
    <property type="entry name" value="TBL_C"/>
</dbReference>